<feature type="transmembrane region" description="Helical" evidence="1">
    <location>
        <begin position="21"/>
        <end position="42"/>
    </location>
</feature>
<keyword evidence="1" id="KW-0812">Transmembrane</keyword>
<name>A0A915HG64_ROMCU</name>
<dbReference type="Pfam" id="PF09772">
    <property type="entry name" value="Tmem26"/>
    <property type="match status" value="1"/>
</dbReference>
<feature type="transmembrane region" description="Helical" evidence="1">
    <location>
        <begin position="48"/>
        <end position="73"/>
    </location>
</feature>
<keyword evidence="1" id="KW-1133">Transmembrane helix</keyword>
<evidence type="ECO:0000313" key="3">
    <source>
        <dbReference type="WBParaSite" id="nRc.2.0.1.t00290-RA"/>
    </source>
</evidence>
<dbReference type="PANTHER" id="PTHR22168">
    <property type="entry name" value="TMEM26 PROTEIN"/>
    <property type="match status" value="1"/>
</dbReference>
<sequence>MASCEARDQPKWVQILGDTDVWAIVLALSFQDIPFVVVRLYLMIEYRLMSYTMIFFTCKNALVFTLQLYRFIVILQERYSRTKVEQVNISPDELNAQLKPVPHAVPLRALDYRFFNLSIWPNNFPWRPFHFGVPLILAPVLTFRPLCYPNN</sequence>
<dbReference type="Proteomes" id="UP000887565">
    <property type="component" value="Unplaced"/>
</dbReference>
<evidence type="ECO:0000313" key="2">
    <source>
        <dbReference type="Proteomes" id="UP000887565"/>
    </source>
</evidence>
<dbReference type="AlphaFoldDB" id="A0A915HG64"/>
<dbReference type="PANTHER" id="PTHR22168:SF8">
    <property type="entry name" value="TRANSMEMBRANE PROTEIN 26"/>
    <property type="match status" value="1"/>
</dbReference>
<proteinExistence type="predicted"/>
<dbReference type="InterPro" id="IPR019169">
    <property type="entry name" value="Transmembrane_26"/>
</dbReference>
<keyword evidence="2" id="KW-1185">Reference proteome</keyword>
<keyword evidence="1" id="KW-0472">Membrane</keyword>
<protein>
    <submittedName>
        <fullName evidence="3">Uncharacterized protein</fullName>
    </submittedName>
</protein>
<accession>A0A915HG64</accession>
<organism evidence="2 3">
    <name type="scientific">Romanomermis culicivorax</name>
    <name type="common">Nematode worm</name>
    <dbReference type="NCBI Taxonomy" id="13658"/>
    <lineage>
        <taxon>Eukaryota</taxon>
        <taxon>Metazoa</taxon>
        <taxon>Ecdysozoa</taxon>
        <taxon>Nematoda</taxon>
        <taxon>Enoplea</taxon>
        <taxon>Dorylaimia</taxon>
        <taxon>Mermithida</taxon>
        <taxon>Mermithoidea</taxon>
        <taxon>Mermithidae</taxon>
        <taxon>Romanomermis</taxon>
    </lineage>
</organism>
<reference evidence="3" key="1">
    <citation type="submission" date="2022-11" db="UniProtKB">
        <authorList>
            <consortium name="WormBaseParasite"/>
        </authorList>
    </citation>
    <scope>IDENTIFICATION</scope>
</reference>
<dbReference type="WBParaSite" id="nRc.2.0.1.t00290-RA">
    <property type="protein sequence ID" value="nRc.2.0.1.t00290-RA"/>
    <property type="gene ID" value="nRc.2.0.1.g00290"/>
</dbReference>
<evidence type="ECO:0000256" key="1">
    <source>
        <dbReference type="SAM" id="Phobius"/>
    </source>
</evidence>